<protein>
    <recommendedName>
        <fullName evidence="8">Velvet domain-containing protein</fullName>
    </recommendedName>
</protein>
<evidence type="ECO:0000313" key="9">
    <source>
        <dbReference type="EMBL" id="KIN03066.1"/>
    </source>
</evidence>
<evidence type="ECO:0000256" key="5">
    <source>
        <dbReference type="ARBA" id="ARBA00023163"/>
    </source>
</evidence>
<gene>
    <name evidence="9" type="ORF">OIDMADRAFT_65360</name>
</gene>
<keyword evidence="6" id="KW-0539">Nucleus</keyword>
<comment type="similarity">
    <text evidence="7">Belongs to the velvet family. VeA subfamily.</text>
</comment>
<name>A0A0C3H4F9_OIDMZ</name>
<reference evidence="9 10" key="1">
    <citation type="submission" date="2014-04" db="EMBL/GenBank/DDBJ databases">
        <authorList>
            <consortium name="DOE Joint Genome Institute"/>
            <person name="Kuo A."/>
            <person name="Martino E."/>
            <person name="Perotto S."/>
            <person name="Kohler A."/>
            <person name="Nagy L.G."/>
            <person name="Floudas D."/>
            <person name="Copeland A."/>
            <person name="Barry K.W."/>
            <person name="Cichocki N."/>
            <person name="Veneault-Fourrey C."/>
            <person name="LaButti K."/>
            <person name="Lindquist E.A."/>
            <person name="Lipzen A."/>
            <person name="Lundell T."/>
            <person name="Morin E."/>
            <person name="Murat C."/>
            <person name="Sun H."/>
            <person name="Tunlid A."/>
            <person name="Henrissat B."/>
            <person name="Grigoriev I.V."/>
            <person name="Hibbett D.S."/>
            <person name="Martin F."/>
            <person name="Nordberg H.P."/>
            <person name="Cantor M.N."/>
            <person name="Hua S.X."/>
        </authorList>
    </citation>
    <scope>NUCLEOTIDE SEQUENCE [LARGE SCALE GENOMIC DNA]</scope>
    <source>
        <strain evidence="9 10">Zn</strain>
    </source>
</reference>
<dbReference type="GO" id="GO:0005634">
    <property type="term" value="C:nucleus"/>
    <property type="evidence" value="ECO:0007669"/>
    <property type="project" value="UniProtKB-SubCell"/>
</dbReference>
<sequence length="151" mass="17003">TRNTKEARTLTYYLTVIQQPERARACGSGAKSYTDRRPVDPPPVVELRIFEGNGADCTDVTSSYNSNFFLFTTLESTRPVTQGHKQRLMLHVPVLDGAPVSGMTFLDRPRPAGYFIFPDLSVCKEGRYRLSFNLYEATKDDKDTDAEPSNE</sequence>
<dbReference type="AlphaFoldDB" id="A0A0C3H4F9"/>
<dbReference type="Proteomes" id="UP000054321">
    <property type="component" value="Unassembled WGS sequence"/>
</dbReference>
<dbReference type="EMBL" id="KN832874">
    <property type="protein sequence ID" value="KIN03066.1"/>
    <property type="molecule type" value="Genomic_DNA"/>
</dbReference>
<reference evidence="10" key="2">
    <citation type="submission" date="2015-01" db="EMBL/GenBank/DDBJ databases">
        <title>Evolutionary Origins and Diversification of the Mycorrhizal Mutualists.</title>
        <authorList>
            <consortium name="DOE Joint Genome Institute"/>
            <consortium name="Mycorrhizal Genomics Consortium"/>
            <person name="Kohler A."/>
            <person name="Kuo A."/>
            <person name="Nagy L.G."/>
            <person name="Floudas D."/>
            <person name="Copeland A."/>
            <person name="Barry K.W."/>
            <person name="Cichocki N."/>
            <person name="Veneault-Fourrey C."/>
            <person name="LaButti K."/>
            <person name="Lindquist E.A."/>
            <person name="Lipzen A."/>
            <person name="Lundell T."/>
            <person name="Morin E."/>
            <person name="Murat C."/>
            <person name="Riley R."/>
            <person name="Ohm R."/>
            <person name="Sun H."/>
            <person name="Tunlid A."/>
            <person name="Henrissat B."/>
            <person name="Grigoriev I.V."/>
            <person name="Hibbett D.S."/>
            <person name="Martin F."/>
        </authorList>
    </citation>
    <scope>NUCLEOTIDE SEQUENCE [LARGE SCALE GENOMIC DNA]</scope>
    <source>
        <strain evidence="10">Zn</strain>
    </source>
</reference>
<organism evidence="9 10">
    <name type="scientific">Oidiodendron maius (strain Zn)</name>
    <dbReference type="NCBI Taxonomy" id="913774"/>
    <lineage>
        <taxon>Eukaryota</taxon>
        <taxon>Fungi</taxon>
        <taxon>Dikarya</taxon>
        <taxon>Ascomycota</taxon>
        <taxon>Pezizomycotina</taxon>
        <taxon>Leotiomycetes</taxon>
        <taxon>Leotiomycetes incertae sedis</taxon>
        <taxon>Myxotrichaceae</taxon>
        <taxon>Oidiodendron</taxon>
    </lineage>
</organism>
<keyword evidence="4" id="KW-0805">Transcription regulation</keyword>
<evidence type="ECO:0000256" key="4">
    <source>
        <dbReference type="ARBA" id="ARBA00023015"/>
    </source>
</evidence>
<dbReference type="InterPro" id="IPR037525">
    <property type="entry name" value="Velvet_dom"/>
</dbReference>
<keyword evidence="10" id="KW-1185">Reference proteome</keyword>
<dbReference type="Pfam" id="PF11754">
    <property type="entry name" value="Velvet"/>
    <property type="match status" value="2"/>
</dbReference>
<dbReference type="OrthoDB" id="5384689at2759"/>
<dbReference type="HOGENOM" id="CLU_022491_1_2_1"/>
<keyword evidence="3" id="KW-0963">Cytoplasm</keyword>
<feature type="non-terminal residue" evidence="9">
    <location>
        <position position="151"/>
    </location>
</feature>
<proteinExistence type="inferred from homology"/>
<dbReference type="Gene3D" id="2.60.40.3960">
    <property type="entry name" value="Velvet domain"/>
    <property type="match status" value="1"/>
</dbReference>
<evidence type="ECO:0000256" key="7">
    <source>
        <dbReference type="ARBA" id="ARBA00038005"/>
    </source>
</evidence>
<dbReference type="PANTHER" id="PTHR33572">
    <property type="entry name" value="SPORE DEVELOPMENT REGULATOR VOSA"/>
    <property type="match status" value="1"/>
</dbReference>
<evidence type="ECO:0000256" key="3">
    <source>
        <dbReference type="ARBA" id="ARBA00022490"/>
    </source>
</evidence>
<evidence type="ECO:0000313" key="10">
    <source>
        <dbReference type="Proteomes" id="UP000054321"/>
    </source>
</evidence>
<dbReference type="GO" id="GO:0005737">
    <property type="term" value="C:cytoplasm"/>
    <property type="evidence" value="ECO:0007669"/>
    <property type="project" value="UniProtKB-SubCell"/>
</dbReference>
<evidence type="ECO:0000256" key="6">
    <source>
        <dbReference type="ARBA" id="ARBA00023242"/>
    </source>
</evidence>
<dbReference type="PROSITE" id="PS51821">
    <property type="entry name" value="VELVET"/>
    <property type="match status" value="1"/>
</dbReference>
<feature type="domain" description="Velvet" evidence="8">
    <location>
        <begin position="7"/>
        <end position="151"/>
    </location>
</feature>
<dbReference type="InParanoid" id="A0A0C3H4F9"/>
<feature type="non-terminal residue" evidence="9">
    <location>
        <position position="1"/>
    </location>
</feature>
<dbReference type="STRING" id="913774.A0A0C3H4F9"/>
<dbReference type="PANTHER" id="PTHR33572:SF14">
    <property type="entry name" value="DEVELOPMENTAL AND SECONDARY METABOLISM REGULATOR VEA"/>
    <property type="match status" value="1"/>
</dbReference>
<evidence type="ECO:0000256" key="2">
    <source>
        <dbReference type="ARBA" id="ARBA00004496"/>
    </source>
</evidence>
<dbReference type="InterPro" id="IPR021740">
    <property type="entry name" value="Velvet"/>
</dbReference>
<evidence type="ECO:0000259" key="8">
    <source>
        <dbReference type="PROSITE" id="PS51821"/>
    </source>
</evidence>
<evidence type="ECO:0000256" key="1">
    <source>
        <dbReference type="ARBA" id="ARBA00004123"/>
    </source>
</evidence>
<comment type="subcellular location">
    <subcellularLocation>
        <location evidence="2">Cytoplasm</location>
    </subcellularLocation>
    <subcellularLocation>
        <location evidence="1">Nucleus</location>
    </subcellularLocation>
</comment>
<keyword evidence="5" id="KW-0804">Transcription</keyword>
<dbReference type="InterPro" id="IPR038491">
    <property type="entry name" value="Velvet_dom_sf"/>
</dbReference>
<accession>A0A0C3H4F9</accession>